<name>A0AA88AM42_FICCA</name>
<comment type="caution">
    <text evidence="1">The sequence shown here is derived from an EMBL/GenBank/DDBJ whole genome shotgun (WGS) entry which is preliminary data.</text>
</comment>
<sequence>MLVIVNGIFRDVDTSTGLVIPAKFDDTSRCPDELVRRIRVTASYEDRRWNGKLLETYDTQTDTFKIAPCRWTEQQLLIARLERHISYGAAACLEENRRWRLVKNSAIEVGKEELNP</sequence>
<reference evidence="1" key="1">
    <citation type="submission" date="2023-07" db="EMBL/GenBank/DDBJ databases">
        <title>draft genome sequence of fig (Ficus carica).</title>
        <authorList>
            <person name="Takahashi T."/>
            <person name="Nishimura K."/>
        </authorList>
    </citation>
    <scope>NUCLEOTIDE SEQUENCE</scope>
</reference>
<dbReference type="GO" id="GO:0008418">
    <property type="term" value="F:protein-N-terminal asparagine amidohydrolase activity"/>
    <property type="evidence" value="ECO:0007669"/>
    <property type="project" value="InterPro"/>
</dbReference>
<dbReference type="Proteomes" id="UP001187192">
    <property type="component" value="Unassembled WGS sequence"/>
</dbReference>
<dbReference type="PANTHER" id="PTHR12498">
    <property type="entry name" value="N-TERMINAL ASPARAGINE AMIDOHYDROLASE"/>
    <property type="match status" value="1"/>
</dbReference>
<organism evidence="1 2">
    <name type="scientific">Ficus carica</name>
    <name type="common">Common fig</name>
    <dbReference type="NCBI Taxonomy" id="3494"/>
    <lineage>
        <taxon>Eukaryota</taxon>
        <taxon>Viridiplantae</taxon>
        <taxon>Streptophyta</taxon>
        <taxon>Embryophyta</taxon>
        <taxon>Tracheophyta</taxon>
        <taxon>Spermatophyta</taxon>
        <taxon>Magnoliopsida</taxon>
        <taxon>eudicotyledons</taxon>
        <taxon>Gunneridae</taxon>
        <taxon>Pentapetalae</taxon>
        <taxon>rosids</taxon>
        <taxon>fabids</taxon>
        <taxon>Rosales</taxon>
        <taxon>Moraceae</taxon>
        <taxon>Ficeae</taxon>
        <taxon>Ficus</taxon>
    </lineage>
</organism>
<dbReference type="AlphaFoldDB" id="A0AA88AM42"/>
<dbReference type="Pfam" id="PF14736">
    <property type="entry name" value="N_Asn_amidohyd"/>
    <property type="match status" value="1"/>
</dbReference>
<dbReference type="GO" id="GO:0005634">
    <property type="term" value="C:nucleus"/>
    <property type="evidence" value="ECO:0007669"/>
    <property type="project" value="TreeGrafter"/>
</dbReference>
<evidence type="ECO:0000313" key="2">
    <source>
        <dbReference type="Proteomes" id="UP001187192"/>
    </source>
</evidence>
<gene>
    <name evidence="1" type="ORF">TIFTF001_024461</name>
</gene>
<dbReference type="PANTHER" id="PTHR12498:SF0">
    <property type="entry name" value="PROTEIN N-TERMINAL ASPARAGINE AMIDOHYDROLASE"/>
    <property type="match status" value="1"/>
</dbReference>
<proteinExistence type="predicted"/>
<keyword evidence="2" id="KW-1185">Reference proteome</keyword>
<dbReference type="InterPro" id="IPR026750">
    <property type="entry name" value="NTAN1"/>
</dbReference>
<protein>
    <submittedName>
        <fullName evidence="1">Uncharacterized protein</fullName>
    </submittedName>
</protein>
<dbReference type="EMBL" id="BTGU01000056">
    <property type="protein sequence ID" value="GMN55339.1"/>
    <property type="molecule type" value="Genomic_DNA"/>
</dbReference>
<evidence type="ECO:0000313" key="1">
    <source>
        <dbReference type="EMBL" id="GMN55339.1"/>
    </source>
</evidence>
<accession>A0AA88AM42</accession>
<dbReference type="GO" id="GO:0006511">
    <property type="term" value="P:ubiquitin-dependent protein catabolic process"/>
    <property type="evidence" value="ECO:0007669"/>
    <property type="project" value="TreeGrafter"/>
</dbReference>